<keyword evidence="3" id="KW-1185">Reference proteome</keyword>
<feature type="region of interest" description="Disordered" evidence="1">
    <location>
        <begin position="151"/>
        <end position="201"/>
    </location>
</feature>
<dbReference type="OrthoDB" id="5374757at2759"/>
<dbReference type="PANTHER" id="PTHR40635:SF1">
    <property type="match status" value="1"/>
</dbReference>
<dbReference type="AlphaFoldDB" id="A0A5N6KNF1"/>
<feature type="compositionally biased region" description="Polar residues" evidence="1">
    <location>
        <begin position="103"/>
        <end position="114"/>
    </location>
</feature>
<evidence type="ECO:0000313" key="2">
    <source>
        <dbReference type="EMBL" id="KAB8336744.1"/>
    </source>
</evidence>
<evidence type="ECO:0000256" key="1">
    <source>
        <dbReference type="SAM" id="MobiDB-lite"/>
    </source>
</evidence>
<proteinExistence type="predicted"/>
<dbReference type="Proteomes" id="UP000327013">
    <property type="component" value="Unassembled WGS sequence"/>
</dbReference>
<feature type="compositionally biased region" description="Basic and acidic residues" evidence="1">
    <location>
        <begin position="192"/>
        <end position="201"/>
    </location>
</feature>
<feature type="compositionally biased region" description="Acidic residues" evidence="1">
    <location>
        <begin position="170"/>
        <end position="180"/>
    </location>
</feature>
<sequence length="400" mass="44650">MAPIRRYLRITKYSVLEVRIYLDDPALAETWLLDPRKDVLARVMQAVRPYVLPKLREENERAKGKGKKAKGVKDVVSEATRHSLLTKQKVFTDKDQKIRSNSGKLTGWVTTGTGEQDAPVTIREESEGEGSPTLGDFPAAIADDEVDTLGINAREKRPRTNSNDATLFVPEDEAVSDDEGFQTQQSPRTKKARVEAQEQDDKKKLGLTTAYEGFSIYGRILCLIVSRRGYKRQQSAAHGEVETGAQQMMERQGDATQSTKPRAGDECQAWWHAWHSENQDRKNPGDRHKVHRSSVSDLCHFWAVGRISNKVPRCAACWVQLRHARRTSSDGAWLADGPLPAGWHRTHWVVRNGGTHEDISEFDLLQGVSGKDAGRCHHASLARGPPDHCCEAARCAPACT</sequence>
<name>A0A5N6KNF1_9ROSI</name>
<reference evidence="2 3" key="1">
    <citation type="submission" date="2019-06" db="EMBL/GenBank/DDBJ databases">
        <title>A chromosomal-level reference genome of Carpinus fangiana (Coryloideae, Betulaceae).</title>
        <authorList>
            <person name="Yang X."/>
            <person name="Wang Z."/>
            <person name="Zhang L."/>
            <person name="Hao G."/>
            <person name="Liu J."/>
            <person name="Yang Y."/>
        </authorList>
    </citation>
    <scope>NUCLEOTIDE SEQUENCE [LARGE SCALE GENOMIC DNA]</scope>
    <source>
        <strain evidence="2">Cfa_2016G</strain>
        <tissue evidence="2">Leaf</tissue>
    </source>
</reference>
<accession>A0A5N6KNF1</accession>
<organism evidence="2 3">
    <name type="scientific">Carpinus fangiana</name>
    <dbReference type="NCBI Taxonomy" id="176857"/>
    <lineage>
        <taxon>Eukaryota</taxon>
        <taxon>Viridiplantae</taxon>
        <taxon>Streptophyta</taxon>
        <taxon>Embryophyta</taxon>
        <taxon>Tracheophyta</taxon>
        <taxon>Spermatophyta</taxon>
        <taxon>Magnoliopsida</taxon>
        <taxon>eudicotyledons</taxon>
        <taxon>Gunneridae</taxon>
        <taxon>Pentapetalae</taxon>
        <taxon>rosids</taxon>
        <taxon>fabids</taxon>
        <taxon>Fagales</taxon>
        <taxon>Betulaceae</taxon>
        <taxon>Carpinus</taxon>
    </lineage>
</organism>
<dbReference type="PANTHER" id="PTHR40635">
    <property type="match status" value="1"/>
</dbReference>
<feature type="region of interest" description="Disordered" evidence="1">
    <location>
        <begin position="236"/>
        <end position="262"/>
    </location>
</feature>
<dbReference type="EMBL" id="VIBQ01000009">
    <property type="protein sequence ID" value="KAB8336744.1"/>
    <property type="molecule type" value="Genomic_DNA"/>
</dbReference>
<comment type="caution">
    <text evidence="2">The sequence shown here is derived from an EMBL/GenBank/DDBJ whole genome shotgun (WGS) entry which is preliminary data.</text>
</comment>
<gene>
    <name evidence="2" type="ORF">FH972_021053</name>
</gene>
<feature type="region of interest" description="Disordered" evidence="1">
    <location>
        <begin position="103"/>
        <end position="138"/>
    </location>
</feature>
<protein>
    <submittedName>
        <fullName evidence="2">Uncharacterized protein</fullName>
    </submittedName>
</protein>
<evidence type="ECO:0000313" key="3">
    <source>
        <dbReference type="Proteomes" id="UP000327013"/>
    </source>
</evidence>